<comment type="caution">
    <text evidence="1">The sequence shown here is derived from an EMBL/GenBank/DDBJ whole genome shotgun (WGS) entry which is preliminary data.</text>
</comment>
<proteinExistence type="predicted"/>
<dbReference type="Proteomes" id="UP000499080">
    <property type="component" value="Unassembled WGS sequence"/>
</dbReference>
<protein>
    <submittedName>
        <fullName evidence="1">Uncharacterized protein</fullName>
    </submittedName>
</protein>
<reference evidence="1 2" key="1">
    <citation type="journal article" date="2019" name="Sci. Rep.">
        <title>Orb-weaving spider Araneus ventricosus genome elucidates the spidroin gene catalogue.</title>
        <authorList>
            <person name="Kono N."/>
            <person name="Nakamura H."/>
            <person name="Ohtoshi R."/>
            <person name="Moran D.A.P."/>
            <person name="Shinohara A."/>
            <person name="Yoshida Y."/>
            <person name="Fujiwara M."/>
            <person name="Mori M."/>
            <person name="Tomita M."/>
            <person name="Arakawa K."/>
        </authorList>
    </citation>
    <scope>NUCLEOTIDE SEQUENCE [LARGE SCALE GENOMIC DNA]</scope>
</reference>
<dbReference type="EMBL" id="BGPR01025130">
    <property type="protein sequence ID" value="GBN93765.1"/>
    <property type="molecule type" value="Genomic_DNA"/>
</dbReference>
<accession>A0A4Y2T3Q5</accession>
<name>A0A4Y2T3Q5_ARAVE</name>
<gene>
    <name evidence="1" type="ORF">AVEN_16997_1</name>
</gene>
<organism evidence="1 2">
    <name type="scientific">Araneus ventricosus</name>
    <name type="common">Orbweaver spider</name>
    <name type="synonym">Epeira ventricosa</name>
    <dbReference type="NCBI Taxonomy" id="182803"/>
    <lineage>
        <taxon>Eukaryota</taxon>
        <taxon>Metazoa</taxon>
        <taxon>Ecdysozoa</taxon>
        <taxon>Arthropoda</taxon>
        <taxon>Chelicerata</taxon>
        <taxon>Arachnida</taxon>
        <taxon>Araneae</taxon>
        <taxon>Araneomorphae</taxon>
        <taxon>Entelegynae</taxon>
        <taxon>Araneoidea</taxon>
        <taxon>Araneidae</taxon>
        <taxon>Araneus</taxon>
    </lineage>
</organism>
<keyword evidence="2" id="KW-1185">Reference proteome</keyword>
<evidence type="ECO:0000313" key="1">
    <source>
        <dbReference type="EMBL" id="GBN93765.1"/>
    </source>
</evidence>
<evidence type="ECO:0000313" key="2">
    <source>
        <dbReference type="Proteomes" id="UP000499080"/>
    </source>
</evidence>
<dbReference type="AlphaFoldDB" id="A0A4Y2T3Q5"/>
<sequence>MNGRYDRSDTEVGVLMAITGQGPSLPERGALHHRRREFNPHNYYSHQQSENELTYSATTHPLVSGAPKVEEETSGKILKITTYLGYDLQEFLGVE</sequence>